<name>A0A445GFR1_GLYSO</name>
<dbReference type="InterPro" id="IPR040256">
    <property type="entry name" value="At4g02000-like"/>
</dbReference>
<dbReference type="Proteomes" id="UP000289340">
    <property type="component" value="Chromosome 16"/>
</dbReference>
<accession>A0A445GFR1</accession>
<evidence type="ECO:0000313" key="1">
    <source>
        <dbReference type="EMBL" id="RZB60096.1"/>
    </source>
</evidence>
<gene>
    <name evidence="1" type="ORF">D0Y65_043034</name>
</gene>
<protein>
    <submittedName>
        <fullName evidence="1">Uncharacterized protein</fullName>
    </submittedName>
</protein>
<dbReference type="PANTHER" id="PTHR31286">
    <property type="entry name" value="GLYCINE-RICH CELL WALL STRUCTURAL PROTEIN 1.8-LIKE"/>
    <property type="match status" value="1"/>
</dbReference>
<organism evidence="1 2">
    <name type="scientific">Glycine soja</name>
    <name type="common">Wild soybean</name>
    <dbReference type="NCBI Taxonomy" id="3848"/>
    <lineage>
        <taxon>Eukaryota</taxon>
        <taxon>Viridiplantae</taxon>
        <taxon>Streptophyta</taxon>
        <taxon>Embryophyta</taxon>
        <taxon>Tracheophyta</taxon>
        <taxon>Spermatophyta</taxon>
        <taxon>Magnoliopsida</taxon>
        <taxon>eudicotyledons</taxon>
        <taxon>Gunneridae</taxon>
        <taxon>Pentapetalae</taxon>
        <taxon>rosids</taxon>
        <taxon>fabids</taxon>
        <taxon>Fabales</taxon>
        <taxon>Fabaceae</taxon>
        <taxon>Papilionoideae</taxon>
        <taxon>50 kb inversion clade</taxon>
        <taxon>NPAAA clade</taxon>
        <taxon>indigoferoid/millettioid clade</taxon>
        <taxon>Phaseoleae</taxon>
        <taxon>Glycine</taxon>
        <taxon>Glycine subgen. Soja</taxon>
    </lineage>
</organism>
<evidence type="ECO:0000313" key="2">
    <source>
        <dbReference type="Proteomes" id="UP000289340"/>
    </source>
</evidence>
<proteinExistence type="predicted"/>
<reference evidence="1 2" key="1">
    <citation type="submission" date="2018-09" db="EMBL/GenBank/DDBJ databases">
        <title>A high-quality reference genome of wild soybean provides a powerful tool to mine soybean genomes.</title>
        <authorList>
            <person name="Xie M."/>
            <person name="Chung C.Y.L."/>
            <person name="Li M.-W."/>
            <person name="Wong F.-L."/>
            <person name="Chan T.-F."/>
            <person name="Lam H.-M."/>
        </authorList>
    </citation>
    <scope>NUCLEOTIDE SEQUENCE [LARGE SCALE GENOMIC DNA]</scope>
    <source>
        <strain evidence="2">cv. W05</strain>
        <tissue evidence="1">Hypocotyl of etiolated seedlings</tissue>
    </source>
</reference>
<dbReference type="PANTHER" id="PTHR31286:SF171">
    <property type="entry name" value="CCHC-TYPE DOMAIN-CONTAINING PROTEIN"/>
    <property type="match status" value="1"/>
</dbReference>
<keyword evidence="2" id="KW-1185">Reference proteome</keyword>
<sequence length="106" mass="12139">MVNGDLWMVFDHYLAIRPWMHDFIASKTKIKRTLVWIGFPSLGMEYFDESLLLALASIVGSPIKVDIRTMDASSGKFARAKEKRWQEAQPMVPENMRTYGDGSMPL</sequence>
<dbReference type="AlphaFoldDB" id="A0A445GFR1"/>
<dbReference type="EMBL" id="QZWG01000016">
    <property type="protein sequence ID" value="RZB60096.1"/>
    <property type="molecule type" value="Genomic_DNA"/>
</dbReference>
<comment type="caution">
    <text evidence="1">The sequence shown here is derived from an EMBL/GenBank/DDBJ whole genome shotgun (WGS) entry which is preliminary data.</text>
</comment>